<dbReference type="Gene3D" id="2.20.28.10">
    <property type="match status" value="1"/>
</dbReference>
<dbReference type="SUPFAM" id="SSF57802">
    <property type="entry name" value="Rubredoxin-like"/>
    <property type="match status" value="1"/>
</dbReference>
<evidence type="ECO:0000259" key="1">
    <source>
        <dbReference type="Pfam" id="PF23455"/>
    </source>
</evidence>
<gene>
    <name evidence="2" type="ORF">ACFOZ7_22790</name>
</gene>
<dbReference type="AlphaFoldDB" id="A0ABD5P5Z1"/>
<reference evidence="2 3" key="1">
    <citation type="journal article" date="2014" name="Int. J. Syst. Evol. Microbiol.">
        <title>Complete genome sequence of Corynebacterium casei LMG S-19264T (=DSM 44701T), isolated from a smear-ripened cheese.</title>
        <authorList>
            <consortium name="US DOE Joint Genome Institute (JGI-PGF)"/>
            <person name="Walter F."/>
            <person name="Albersmeier A."/>
            <person name="Kalinowski J."/>
            <person name="Ruckert C."/>
        </authorList>
    </citation>
    <scope>NUCLEOTIDE SEQUENCE [LARGE SCALE GENOMIC DNA]</scope>
    <source>
        <strain evidence="2 3">IBRC-M 10912</strain>
    </source>
</reference>
<dbReference type="Pfam" id="PF23455">
    <property type="entry name" value="DUF7129"/>
    <property type="match status" value="1"/>
</dbReference>
<organism evidence="2 3">
    <name type="scientific">Natribaculum luteum</name>
    <dbReference type="NCBI Taxonomy" id="1586232"/>
    <lineage>
        <taxon>Archaea</taxon>
        <taxon>Methanobacteriati</taxon>
        <taxon>Methanobacteriota</taxon>
        <taxon>Stenosarchaea group</taxon>
        <taxon>Halobacteria</taxon>
        <taxon>Halobacteriales</taxon>
        <taxon>Natrialbaceae</taxon>
        <taxon>Natribaculum</taxon>
    </lineage>
</organism>
<dbReference type="NCBIfam" id="NF033497">
    <property type="entry name" value="rubre_like_arch"/>
    <property type="match status" value="1"/>
</dbReference>
<accession>A0ABD5P5Z1</accession>
<evidence type="ECO:0000313" key="3">
    <source>
        <dbReference type="Proteomes" id="UP001595821"/>
    </source>
</evidence>
<sequence length="46" mass="5071">MDAEYDPKTESTYECLDCGNTVLSTTHPGECPVCGATFRNRSMPLE</sequence>
<dbReference type="Proteomes" id="UP001595821">
    <property type="component" value="Unassembled WGS sequence"/>
</dbReference>
<proteinExistence type="predicted"/>
<feature type="domain" description="DUF7129" evidence="1">
    <location>
        <begin position="8"/>
        <end position="46"/>
    </location>
</feature>
<comment type="caution">
    <text evidence="2">The sequence shown here is derived from an EMBL/GenBank/DDBJ whole genome shotgun (WGS) entry which is preliminary data.</text>
</comment>
<evidence type="ECO:0000313" key="2">
    <source>
        <dbReference type="EMBL" id="MFC4249726.1"/>
    </source>
</evidence>
<protein>
    <submittedName>
        <fullName evidence="2">Rubrerythrin-like domain-containing protein</fullName>
    </submittedName>
</protein>
<dbReference type="InterPro" id="IPR055553">
    <property type="entry name" value="DUF7129"/>
</dbReference>
<name>A0ABD5P5Z1_9EURY</name>
<dbReference type="RefSeq" id="WP_377071394.1">
    <property type="nucleotide sequence ID" value="NZ_JBHSDJ010000133.1"/>
</dbReference>
<dbReference type="EMBL" id="JBHSDJ010000133">
    <property type="protein sequence ID" value="MFC4249726.1"/>
    <property type="molecule type" value="Genomic_DNA"/>
</dbReference>